<sequence>MSRTTNDVLIKADEYQIYARQINLSNIQLEGQKRLKKAKVLCVGAGGLGSITLLYLAAAGIGLIGIIDNDIVELSNLQRQIIYTSADIGQYKAESASRHLCALHRHVKINTHVDKLTSDNAYSIIKQYEIIIDCTDNFQTRVLLSHKCKEMHKIHIYAAIASFKGQASVFNYMGGPSYHEIYSKTIHPSHRSCNTDGVLGILPGIMGVIQATETLKIITGIGNVLNGCIIQYDALNMSMQKIKIYECLSQNKHQRNNFTIDYSIPISKTCKYINLHNICKSNIATYLIDLRDPIEYKAAHLKYAVNIPLSLIRKDRVLQLLYLQSKKKKIILYCNSSIKSDIASDILNNAHIPHINLKVAHNK</sequence>
<dbReference type="CDD" id="cd00757">
    <property type="entry name" value="ThiF_MoeB_HesA_family"/>
    <property type="match status" value="1"/>
</dbReference>
<dbReference type="GO" id="GO:0008146">
    <property type="term" value="F:sulfotransferase activity"/>
    <property type="evidence" value="ECO:0007669"/>
    <property type="project" value="TreeGrafter"/>
</dbReference>
<comment type="similarity">
    <text evidence="1">Belongs to the HesA/MoeB/ThiF family.</text>
</comment>
<dbReference type="PANTHER" id="PTHR10953:SF102">
    <property type="entry name" value="ADENYLYLTRANSFERASE AND SULFURTRANSFERASE MOCS3"/>
    <property type="match status" value="1"/>
</dbReference>
<dbReference type="SUPFAM" id="SSF52821">
    <property type="entry name" value="Rhodanese/Cell cycle control phosphatase"/>
    <property type="match status" value="1"/>
</dbReference>
<dbReference type="InterPro" id="IPR000594">
    <property type="entry name" value="ThiF_NAD_FAD-bd"/>
</dbReference>
<keyword evidence="4" id="KW-0934">Plastid</keyword>
<dbReference type="Gene3D" id="3.40.50.720">
    <property type="entry name" value="NAD(P)-binding Rossmann-like Domain"/>
    <property type="match status" value="1"/>
</dbReference>
<keyword evidence="2" id="KW-0812">Transmembrane</keyword>
<dbReference type="Pfam" id="PF00899">
    <property type="entry name" value="ThiF"/>
    <property type="match status" value="1"/>
</dbReference>
<dbReference type="InterPro" id="IPR035985">
    <property type="entry name" value="Ubiquitin-activating_enz"/>
</dbReference>
<feature type="transmembrane region" description="Helical" evidence="2">
    <location>
        <begin position="40"/>
        <end position="67"/>
    </location>
</feature>
<keyword evidence="2" id="KW-1133">Transmembrane helix</keyword>
<dbReference type="GO" id="GO:0016779">
    <property type="term" value="F:nucleotidyltransferase activity"/>
    <property type="evidence" value="ECO:0007669"/>
    <property type="project" value="TreeGrafter"/>
</dbReference>
<evidence type="ECO:0000259" key="3">
    <source>
        <dbReference type="PROSITE" id="PS50206"/>
    </source>
</evidence>
<dbReference type="InterPro" id="IPR036873">
    <property type="entry name" value="Rhodanese-like_dom_sf"/>
</dbReference>
<name>A0A4D6BJZ5_9FLOR</name>
<evidence type="ECO:0000313" key="4">
    <source>
        <dbReference type="EMBL" id="QBX88376.1"/>
    </source>
</evidence>
<reference evidence="4" key="1">
    <citation type="journal article" date="2019" name="Phycologia">
        <title>Chloroplast and mitochondrial genomes of Balbiania investiens (Balbianiales, Nemaliophycidae).</title>
        <authorList>
            <person name="Evans J.R."/>
            <person name="StAmour N."/>
            <person name="Verbruggen H."/>
            <person name="Salomaki E.D."/>
            <person name="Vis M.L."/>
        </authorList>
    </citation>
    <scope>NUCLEOTIDE SEQUENCE</scope>
</reference>
<dbReference type="AlphaFoldDB" id="A0A4D6BJZ5"/>
<protein>
    <submittedName>
        <fullName evidence="4">Molybdopterin biosynthesis protein</fullName>
    </submittedName>
</protein>
<feature type="domain" description="Rhodanese" evidence="3">
    <location>
        <begin position="287"/>
        <end position="350"/>
    </location>
</feature>
<dbReference type="RefSeq" id="YP_009628593.1">
    <property type="nucleotide sequence ID" value="NC_042170.1"/>
</dbReference>
<dbReference type="Gene3D" id="3.40.250.10">
    <property type="entry name" value="Rhodanese-like domain"/>
    <property type="match status" value="1"/>
</dbReference>
<organism evidence="4">
    <name type="scientific">Acrochaetium secundatum</name>
    <dbReference type="NCBI Taxonomy" id="209631"/>
    <lineage>
        <taxon>Eukaryota</taxon>
        <taxon>Rhodophyta</taxon>
        <taxon>Florideophyceae</taxon>
        <taxon>Nemaliophycidae</taxon>
        <taxon>Acrochaetiales</taxon>
        <taxon>Acrochaetiaceae</taxon>
        <taxon>Acrochaetium</taxon>
    </lineage>
</organism>
<dbReference type="GeneID" id="40138483"/>
<dbReference type="InterPro" id="IPR045886">
    <property type="entry name" value="ThiF/MoeB/HesA"/>
</dbReference>
<gene>
    <name evidence="4" type="primary">moeB</name>
</gene>
<dbReference type="SUPFAM" id="SSF69572">
    <property type="entry name" value="Activating enzymes of the ubiquitin-like proteins"/>
    <property type="match status" value="1"/>
</dbReference>
<dbReference type="InterPro" id="IPR001763">
    <property type="entry name" value="Rhodanese-like_dom"/>
</dbReference>
<accession>A0A4D6BJZ5</accession>
<dbReference type="GO" id="GO:0005829">
    <property type="term" value="C:cytosol"/>
    <property type="evidence" value="ECO:0007669"/>
    <property type="project" value="TreeGrafter"/>
</dbReference>
<evidence type="ECO:0000256" key="2">
    <source>
        <dbReference type="SAM" id="Phobius"/>
    </source>
</evidence>
<dbReference type="PANTHER" id="PTHR10953">
    <property type="entry name" value="UBIQUITIN-ACTIVATING ENZYME E1"/>
    <property type="match status" value="1"/>
</dbReference>
<evidence type="ECO:0000256" key="1">
    <source>
        <dbReference type="ARBA" id="ARBA00009919"/>
    </source>
</evidence>
<geneLocation type="plastid" evidence="4"/>
<dbReference type="GO" id="GO:0004792">
    <property type="term" value="F:thiosulfate-cyanide sulfurtransferase activity"/>
    <property type="evidence" value="ECO:0007669"/>
    <property type="project" value="TreeGrafter"/>
</dbReference>
<keyword evidence="2" id="KW-0472">Membrane</keyword>
<proteinExistence type="inferred from homology"/>
<dbReference type="Pfam" id="PF00581">
    <property type="entry name" value="Rhodanese"/>
    <property type="match status" value="1"/>
</dbReference>
<dbReference type="CDD" id="cd00158">
    <property type="entry name" value="RHOD"/>
    <property type="match status" value="1"/>
</dbReference>
<dbReference type="GO" id="GO:0008641">
    <property type="term" value="F:ubiquitin-like modifier activating enzyme activity"/>
    <property type="evidence" value="ECO:0007669"/>
    <property type="project" value="InterPro"/>
</dbReference>
<dbReference type="EMBL" id="MH026107">
    <property type="protein sequence ID" value="QBX88376.1"/>
    <property type="molecule type" value="Genomic_DNA"/>
</dbReference>
<dbReference type="PROSITE" id="PS50206">
    <property type="entry name" value="RHODANESE_3"/>
    <property type="match status" value="1"/>
</dbReference>
<dbReference type="FunFam" id="3.40.50.720:FF:000080">
    <property type="entry name" value="Thiazole biosynthesis adenylyltransferase ThiF"/>
    <property type="match status" value="1"/>
</dbReference>